<evidence type="ECO:0000259" key="1">
    <source>
        <dbReference type="Pfam" id="PF00650"/>
    </source>
</evidence>
<dbReference type="eggNOG" id="KOG1471">
    <property type="taxonomic scope" value="Eukaryota"/>
</dbReference>
<gene>
    <name evidence="2" type="ORF">IMG5_148000</name>
</gene>
<dbReference type="Pfam" id="PF00650">
    <property type="entry name" value="CRAL_TRIO"/>
    <property type="match status" value="1"/>
</dbReference>
<dbReference type="PANTHER" id="PTHR46818:SF1">
    <property type="entry name" value="CHROMOSOME UNDETERMINED SCAFFOLD_125, WHOLE GENOME SHOTGUN SEQUENCE"/>
    <property type="match status" value="1"/>
</dbReference>
<dbReference type="GeneID" id="14905925"/>
<dbReference type="InterPro" id="IPR036273">
    <property type="entry name" value="CRAL/TRIO_N_dom_sf"/>
</dbReference>
<organism evidence="2 3">
    <name type="scientific">Ichthyophthirius multifiliis</name>
    <name type="common">White spot disease agent</name>
    <name type="synonym">Ich</name>
    <dbReference type="NCBI Taxonomy" id="5932"/>
    <lineage>
        <taxon>Eukaryota</taxon>
        <taxon>Sar</taxon>
        <taxon>Alveolata</taxon>
        <taxon>Ciliophora</taxon>
        <taxon>Intramacronucleata</taxon>
        <taxon>Oligohymenophorea</taxon>
        <taxon>Hymenostomatida</taxon>
        <taxon>Ophryoglenina</taxon>
        <taxon>Ichthyophthirius</taxon>
    </lineage>
</organism>
<dbReference type="InterPro" id="IPR001251">
    <property type="entry name" value="CRAL-TRIO_dom"/>
</dbReference>
<dbReference type="SUPFAM" id="SSF46938">
    <property type="entry name" value="CRAL/TRIO N-terminal domain"/>
    <property type="match status" value="1"/>
</dbReference>
<accession>G0QY77</accession>
<dbReference type="OMA" id="CCACNIM"/>
<dbReference type="InterPro" id="IPR036865">
    <property type="entry name" value="CRAL-TRIO_dom_sf"/>
</dbReference>
<keyword evidence="3" id="KW-1185">Reference proteome</keyword>
<dbReference type="CDD" id="cd00170">
    <property type="entry name" value="SEC14"/>
    <property type="match status" value="1"/>
</dbReference>
<name>G0QY77_ICHMU</name>
<dbReference type="AlphaFoldDB" id="G0QY77"/>
<dbReference type="Proteomes" id="UP000008983">
    <property type="component" value="Unassembled WGS sequence"/>
</dbReference>
<dbReference type="PANTHER" id="PTHR46818">
    <property type="entry name" value="DOMAIN-CONTAINING PROTEIN, PUTATIVE-RELATED"/>
    <property type="match status" value="1"/>
</dbReference>
<feature type="domain" description="CRAL-TRIO" evidence="1">
    <location>
        <begin position="121"/>
        <end position="239"/>
    </location>
</feature>
<dbReference type="OrthoDB" id="75724at2759"/>
<evidence type="ECO:0000313" key="2">
    <source>
        <dbReference type="EMBL" id="EGR29816.1"/>
    </source>
</evidence>
<reference evidence="2 3" key="1">
    <citation type="submission" date="2011-07" db="EMBL/GenBank/DDBJ databases">
        <authorList>
            <person name="Coyne R."/>
            <person name="Brami D."/>
            <person name="Johnson J."/>
            <person name="Hostetler J."/>
            <person name="Hannick L."/>
            <person name="Clark T."/>
            <person name="Cassidy-Hanley D."/>
            <person name="Inman J."/>
        </authorList>
    </citation>
    <scope>NUCLEOTIDE SEQUENCE [LARGE SCALE GENOMIC DNA]</scope>
    <source>
        <strain evidence="2 3">G5</strain>
    </source>
</reference>
<dbReference type="InParanoid" id="G0QY77"/>
<sequence>MNEDEKELFKYLHPPADVYNINHDQNYILAKKSNGKKIRNIFYNVTLTDQEEQEINQFEDFLKQQNINLPIKWERITSLKYLYVQDFNYKKSFETIKNHIQWLNNQQIQNPQQQIIDKYLNAGFIYTFGRDNQYRPIVIINADKLKALKAGKQEMVNIIAALCKILNTVNKYMFVKGKVENWIIIIETNGQGLFDLDFNALVQLINCMTTNYVCILHRLIITNPSWIFRQGWQLVSVMLQKFYFELLI</sequence>
<protein>
    <recommendedName>
        <fullName evidence="1">CRAL-TRIO domain-containing protein</fullName>
    </recommendedName>
</protein>
<dbReference type="Gene3D" id="3.40.525.10">
    <property type="entry name" value="CRAL-TRIO lipid binding domain"/>
    <property type="match status" value="1"/>
</dbReference>
<evidence type="ECO:0000313" key="3">
    <source>
        <dbReference type="Proteomes" id="UP000008983"/>
    </source>
</evidence>
<proteinExistence type="predicted"/>
<dbReference type="SUPFAM" id="SSF52087">
    <property type="entry name" value="CRAL/TRIO domain"/>
    <property type="match status" value="1"/>
</dbReference>
<dbReference type="EMBL" id="GL984104">
    <property type="protein sequence ID" value="EGR29816.1"/>
    <property type="molecule type" value="Genomic_DNA"/>
</dbReference>
<dbReference type="RefSeq" id="XP_004031052.1">
    <property type="nucleotide sequence ID" value="XM_004031004.1"/>
</dbReference>